<accession>A0AAN9FPT5</accession>
<comment type="caution">
    <text evidence="2">The sequence shown here is derived from an EMBL/GenBank/DDBJ whole genome shotgun (WGS) entry which is preliminary data.</text>
</comment>
<feature type="transmembrane region" description="Helical" evidence="1">
    <location>
        <begin position="29"/>
        <end position="53"/>
    </location>
</feature>
<dbReference type="Proteomes" id="UP001372338">
    <property type="component" value="Unassembled WGS sequence"/>
</dbReference>
<dbReference type="EMBL" id="JAYWIO010000003">
    <property type="protein sequence ID" value="KAK7276703.1"/>
    <property type="molecule type" value="Genomic_DNA"/>
</dbReference>
<dbReference type="AlphaFoldDB" id="A0AAN9FPT5"/>
<sequence>MAPPRELYDEMKLSNNKEIKGSRGPKRKITYMTLDAVTNFTSSIFHFIIQLLFPSLHIQFNNFYDTIPKLHFHSLSIFRYL</sequence>
<gene>
    <name evidence="2" type="ORF">RIF29_17848</name>
</gene>
<reference evidence="2 3" key="1">
    <citation type="submission" date="2024-01" db="EMBL/GenBank/DDBJ databases">
        <title>The genomes of 5 underutilized Papilionoideae crops provide insights into root nodulation and disease resistanc.</title>
        <authorList>
            <person name="Yuan L."/>
        </authorList>
    </citation>
    <scope>NUCLEOTIDE SEQUENCE [LARGE SCALE GENOMIC DNA]</scope>
    <source>
        <strain evidence="2">ZHUSHIDOU_FW_LH</strain>
        <tissue evidence="2">Leaf</tissue>
    </source>
</reference>
<evidence type="ECO:0000313" key="2">
    <source>
        <dbReference type="EMBL" id="KAK7276703.1"/>
    </source>
</evidence>
<protein>
    <submittedName>
        <fullName evidence="2">Uncharacterized protein</fullName>
    </submittedName>
</protein>
<evidence type="ECO:0000256" key="1">
    <source>
        <dbReference type="SAM" id="Phobius"/>
    </source>
</evidence>
<proteinExistence type="predicted"/>
<name>A0AAN9FPT5_CROPI</name>
<evidence type="ECO:0000313" key="3">
    <source>
        <dbReference type="Proteomes" id="UP001372338"/>
    </source>
</evidence>
<keyword evidence="1" id="KW-0472">Membrane</keyword>
<keyword evidence="1" id="KW-0812">Transmembrane</keyword>
<keyword evidence="3" id="KW-1185">Reference proteome</keyword>
<organism evidence="2 3">
    <name type="scientific">Crotalaria pallida</name>
    <name type="common">Smooth rattlebox</name>
    <name type="synonym">Crotalaria striata</name>
    <dbReference type="NCBI Taxonomy" id="3830"/>
    <lineage>
        <taxon>Eukaryota</taxon>
        <taxon>Viridiplantae</taxon>
        <taxon>Streptophyta</taxon>
        <taxon>Embryophyta</taxon>
        <taxon>Tracheophyta</taxon>
        <taxon>Spermatophyta</taxon>
        <taxon>Magnoliopsida</taxon>
        <taxon>eudicotyledons</taxon>
        <taxon>Gunneridae</taxon>
        <taxon>Pentapetalae</taxon>
        <taxon>rosids</taxon>
        <taxon>fabids</taxon>
        <taxon>Fabales</taxon>
        <taxon>Fabaceae</taxon>
        <taxon>Papilionoideae</taxon>
        <taxon>50 kb inversion clade</taxon>
        <taxon>genistoids sensu lato</taxon>
        <taxon>core genistoids</taxon>
        <taxon>Crotalarieae</taxon>
        <taxon>Crotalaria</taxon>
    </lineage>
</organism>
<keyword evidence="1" id="KW-1133">Transmembrane helix</keyword>